<dbReference type="Pfam" id="PF13673">
    <property type="entry name" value="Acetyltransf_10"/>
    <property type="match status" value="1"/>
</dbReference>
<sequence>MSDDVVLRAARIDDFPAIVEVWRSSVDATYGFVSPEDLLEIERELIPAFLPGLDLTVASVDGRLVGFAGTAGARLAMMFVHDDFRGKGVGTQLLSRVLSDGVTELEVNEDNPDSVEFYRARGFEVVGRSAVDDAGRPYPMLQMRRSDADSGHASPSGL</sequence>
<dbReference type="GO" id="GO:0016747">
    <property type="term" value="F:acyltransferase activity, transferring groups other than amino-acyl groups"/>
    <property type="evidence" value="ECO:0007669"/>
    <property type="project" value="InterPro"/>
</dbReference>
<feature type="region of interest" description="Disordered" evidence="3">
    <location>
        <begin position="137"/>
        <end position="158"/>
    </location>
</feature>
<keyword evidence="1 5" id="KW-0808">Transferase</keyword>
<dbReference type="OrthoDB" id="9788300at2"/>
<dbReference type="STRING" id="1123357.SAMN02745244_01343"/>
<feature type="domain" description="N-acetyltransferase" evidence="4">
    <location>
        <begin position="5"/>
        <end position="145"/>
    </location>
</feature>
<dbReference type="CDD" id="cd04301">
    <property type="entry name" value="NAT_SF"/>
    <property type="match status" value="1"/>
</dbReference>
<protein>
    <submittedName>
        <fullName evidence="5">Putative acetyltransferase</fullName>
    </submittedName>
</protein>
<evidence type="ECO:0000259" key="4">
    <source>
        <dbReference type="PROSITE" id="PS51186"/>
    </source>
</evidence>
<evidence type="ECO:0000313" key="5">
    <source>
        <dbReference type="EMBL" id="SHI91760.1"/>
    </source>
</evidence>
<evidence type="ECO:0000256" key="2">
    <source>
        <dbReference type="ARBA" id="ARBA00023315"/>
    </source>
</evidence>
<keyword evidence="6" id="KW-1185">Reference proteome</keyword>
<dbReference type="PANTHER" id="PTHR43800">
    <property type="entry name" value="PEPTIDYL-LYSINE N-ACETYLTRANSFERASE YJAB"/>
    <property type="match status" value="1"/>
</dbReference>
<dbReference type="EMBL" id="FQZG01000019">
    <property type="protein sequence ID" value="SHI91760.1"/>
    <property type="molecule type" value="Genomic_DNA"/>
</dbReference>
<dbReference type="SUPFAM" id="SSF55729">
    <property type="entry name" value="Acyl-CoA N-acyltransferases (Nat)"/>
    <property type="match status" value="1"/>
</dbReference>
<evidence type="ECO:0000256" key="3">
    <source>
        <dbReference type="SAM" id="MobiDB-lite"/>
    </source>
</evidence>
<name>A0A1M6F260_9ACTN</name>
<gene>
    <name evidence="5" type="ORF">SAMN02745244_01343</name>
</gene>
<accession>A0A1M6F260</accession>
<proteinExistence type="predicted"/>
<evidence type="ECO:0000313" key="6">
    <source>
        <dbReference type="Proteomes" id="UP000184512"/>
    </source>
</evidence>
<dbReference type="Gene3D" id="3.40.630.30">
    <property type="match status" value="1"/>
</dbReference>
<evidence type="ECO:0000256" key="1">
    <source>
        <dbReference type="ARBA" id="ARBA00022679"/>
    </source>
</evidence>
<reference evidence="5 6" key="1">
    <citation type="submission" date="2016-11" db="EMBL/GenBank/DDBJ databases">
        <authorList>
            <person name="Jaros S."/>
            <person name="Januszkiewicz K."/>
            <person name="Wedrychowicz H."/>
        </authorList>
    </citation>
    <scope>NUCLEOTIDE SEQUENCE [LARGE SCALE GENOMIC DNA]</scope>
    <source>
        <strain evidence="5 6">DSM 12906</strain>
    </source>
</reference>
<dbReference type="InterPro" id="IPR016181">
    <property type="entry name" value="Acyl_CoA_acyltransferase"/>
</dbReference>
<dbReference type="Proteomes" id="UP000184512">
    <property type="component" value="Unassembled WGS sequence"/>
</dbReference>
<dbReference type="RefSeq" id="WP_073186765.1">
    <property type="nucleotide sequence ID" value="NZ_FQZG01000019.1"/>
</dbReference>
<dbReference type="InterPro" id="IPR000182">
    <property type="entry name" value="GNAT_dom"/>
</dbReference>
<dbReference type="AlphaFoldDB" id="A0A1M6F260"/>
<keyword evidence="2" id="KW-0012">Acyltransferase</keyword>
<dbReference type="PROSITE" id="PS51186">
    <property type="entry name" value="GNAT"/>
    <property type="match status" value="1"/>
</dbReference>
<dbReference type="PANTHER" id="PTHR43800:SF1">
    <property type="entry name" value="PEPTIDYL-LYSINE N-ACETYLTRANSFERASE YJAB"/>
    <property type="match status" value="1"/>
</dbReference>
<organism evidence="5 6">
    <name type="scientific">Tessaracoccus bendigoensis DSM 12906</name>
    <dbReference type="NCBI Taxonomy" id="1123357"/>
    <lineage>
        <taxon>Bacteria</taxon>
        <taxon>Bacillati</taxon>
        <taxon>Actinomycetota</taxon>
        <taxon>Actinomycetes</taxon>
        <taxon>Propionibacteriales</taxon>
        <taxon>Propionibacteriaceae</taxon>
        <taxon>Tessaracoccus</taxon>
    </lineage>
</organism>